<dbReference type="EMBL" id="CAMXCT010004246">
    <property type="protein sequence ID" value="CAI4008326.1"/>
    <property type="molecule type" value="Genomic_DNA"/>
</dbReference>
<keyword evidence="14" id="KW-1185">Reference proteome</keyword>
<evidence type="ECO:0000256" key="7">
    <source>
        <dbReference type="PROSITE-ProRule" id="PRU01379"/>
    </source>
</evidence>
<comment type="similarity">
    <text evidence="2 7">Belongs to the peptidase M14 family.</text>
</comment>
<dbReference type="PANTHER" id="PTHR11705">
    <property type="entry name" value="PROTEASE FAMILY M14 CARBOXYPEPTIDASE A,B"/>
    <property type="match status" value="1"/>
</dbReference>
<feature type="signal peptide" evidence="9">
    <location>
        <begin position="1"/>
        <end position="21"/>
    </location>
</feature>
<gene>
    <name evidence="11" type="ORF">C1SCF055_LOCUS33777</name>
</gene>
<keyword evidence="8" id="KW-1133">Transmembrane helix</keyword>
<dbReference type="EMBL" id="CAMXCT020004246">
    <property type="protein sequence ID" value="CAL1161701.1"/>
    <property type="molecule type" value="Genomic_DNA"/>
</dbReference>
<evidence type="ECO:0000259" key="10">
    <source>
        <dbReference type="PROSITE" id="PS52035"/>
    </source>
</evidence>
<dbReference type="InterPro" id="IPR033810">
    <property type="entry name" value="Carboxypeptidase_T"/>
</dbReference>
<dbReference type="GO" id="GO:0006508">
    <property type="term" value="P:proteolysis"/>
    <property type="evidence" value="ECO:0007669"/>
    <property type="project" value="UniProtKB-KW"/>
</dbReference>
<feature type="chain" id="PRO_5043271295" evidence="9">
    <location>
        <begin position="22"/>
        <end position="615"/>
    </location>
</feature>
<keyword evidence="6" id="KW-0482">Metalloprotease</keyword>
<keyword evidence="5" id="KW-0862">Zinc</keyword>
<reference evidence="12" key="2">
    <citation type="submission" date="2024-04" db="EMBL/GenBank/DDBJ databases">
        <authorList>
            <person name="Chen Y."/>
            <person name="Shah S."/>
            <person name="Dougan E. K."/>
            <person name="Thang M."/>
            <person name="Chan C."/>
        </authorList>
    </citation>
    <scope>NUCLEOTIDE SEQUENCE [LARGE SCALE GENOMIC DNA]</scope>
</reference>
<evidence type="ECO:0000256" key="5">
    <source>
        <dbReference type="ARBA" id="ARBA00022833"/>
    </source>
</evidence>
<dbReference type="Pfam" id="PF00246">
    <property type="entry name" value="Peptidase_M14"/>
    <property type="match status" value="1"/>
</dbReference>
<evidence type="ECO:0000313" key="13">
    <source>
        <dbReference type="EMBL" id="CAL4795638.1"/>
    </source>
</evidence>
<dbReference type="GO" id="GO:0004181">
    <property type="term" value="F:metallocarboxypeptidase activity"/>
    <property type="evidence" value="ECO:0007669"/>
    <property type="project" value="InterPro"/>
</dbReference>
<comment type="cofactor">
    <cofactor evidence="1">
        <name>Zn(2+)</name>
        <dbReference type="ChEBI" id="CHEBI:29105"/>
    </cofactor>
</comment>
<feature type="transmembrane region" description="Helical" evidence="8">
    <location>
        <begin position="552"/>
        <end position="578"/>
    </location>
</feature>
<evidence type="ECO:0000313" key="11">
    <source>
        <dbReference type="EMBL" id="CAI4008326.1"/>
    </source>
</evidence>
<dbReference type="GO" id="GO:0005615">
    <property type="term" value="C:extracellular space"/>
    <property type="evidence" value="ECO:0007669"/>
    <property type="project" value="TreeGrafter"/>
</dbReference>
<keyword evidence="4" id="KW-0378">Hydrolase</keyword>
<organism evidence="11">
    <name type="scientific">Cladocopium goreaui</name>
    <dbReference type="NCBI Taxonomy" id="2562237"/>
    <lineage>
        <taxon>Eukaryota</taxon>
        <taxon>Sar</taxon>
        <taxon>Alveolata</taxon>
        <taxon>Dinophyceae</taxon>
        <taxon>Suessiales</taxon>
        <taxon>Symbiodiniaceae</taxon>
        <taxon>Cladocopium</taxon>
    </lineage>
</organism>
<evidence type="ECO:0000256" key="1">
    <source>
        <dbReference type="ARBA" id="ARBA00001947"/>
    </source>
</evidence>
<evidence type="ECO:0000256" key="9">
    <source>
        <dbReference type="SAM" id="SignalP"/>
    </source>
</evidence>
<dbReference type="Proteomes" id="UP001152797">
    <property type="component" value="Unassembled WGS sequence"/>
</dbReference>
<dbReference type="AlphaFoldDB" id="A0A9P1DET8"/>
<accession>A0A9P1DET8</accession>
<keyword evidence="9" id="KW-0732">Signal</keyword>
<dbReference type="SUPFAM" id="SSF53187">
    <property type="entry name" value="Zn-dependent exopeptidases"/>
    <property type="match status" value="1"/>
</dbReference>
<evidence type="ECO:0000313" key="14">
    <source>
        <dbReference type="Proteomes" id="UP001152797"/>
    </source>
</evidence>
<sequence>MLWRCCAFLAFIALPSKSSWTEKLDHGSVSGFPSYEEANKLLQQFLEQHPNELTKQQIGESYQKRPIYAYILGTKSGRQRHPPQVLLTSLTHAREPASLTVLMYFLGHLLDEFKAGDAQASYILEMREVWLVPFVNPDGYVANQGLRSKVIRKNLRPTCRSAVNGGVDINRQPFSEPETRALQKICEENSFKTAMNFHAFGSMLTHPYNWANTDLLPADDKAVYKEIAKVFGWKKFGTAIQTVGYTATGESDDWMYSKRHIISMSPEVGPEYGGFWPPSSEIAGIDSRNFERTSYVVLKAGMELKVEAVRQSLGEFLQRESRPPGLENLAGGIPDKLFQLRIDNLGLSPSSGQVLRVGVHGAVKGTPGDPGLLLQDGKTTQLAANDGTVSLQVNSIDKRSSKTVWIIPARSWEIELGAMTVCVSEVDSDSSIRAICHCSASGRESFAFPDATAGLDRLDSRICAAALHGGVSPAGSTAPLATTIKEAPHTSPTTSLQLDSRTSATTMSPTADQPFFQIASSGTTLLLGEKHGKQSLIKSPLPKGEAESQAVFATWLLLALGATFVGMFACLFMQSFVVPRAVARRAPSAVDYERIPGLQVSRAEDSDDLGFSPQA</sequence>
<dbReference type="GO" id="GO:0008270">
    <property type="term" value="F:zinc ion binding"/>
    <property type="evidence" value="ECO:0007669"/>
    <property type="project" value="InterPro"/>
</dbReference>
<dbReference type="PANTHER" id="PTHR11705:SF143">
    <property type="entry name" value="SLL0236 PROTEIN"/>
    <property type="match status" value="1"/>
</dbReference>
<dbReference type="PROSITE" id="PS52035">
    <property type="entry name" value="PEPTIDASE_M14"/>
    <property type="match status" value="1"/>
</dbReference>
<comment type="caution">
    <text evidence="11">The sequence shown here is derived from an EMBL/GenBank/DDBJ whole genome shotgun (WGS) entry which is preliminary data.</text>
</comment>
<evidence type="ECO:0000256" key="2">
    <source>
        <dbReference type="ARBA" id="ARBA00005988"/>
    </source>
</evidence>
<keyword evidence="3" id="KW-0645">Protease</keyword>
<evidence type="ECO:0000256" key="8">
    <source>
        <dbReference type="SAM" id="Phobius"/>
    </source>
</evidence>
<dbReference type="SMART" id="SM00631">
    <property type="entry name" value="Zn_pept"/>
    <property type="match status" value="1"/>
</dbReference>
<evidence type="ECO:0000256" key="4">
    <source>
        <dbReference type="ARBA" id="ARBA00022801"/>
    </source>
</evidence>
<evidence type="ECO:0000313" key="12">
    <source>
        <dbReference type="EMBL" id="CAL1161701.1"/>
    </source>
</evidence>
<dbReference type="CDD" id="cd03859">
    <property type="entry name" value="M14_CPT"/>
    <property type="match status" value="1"/>
</dbReference>
<evidence type="ECO:0000256" key="6">
    <source>
        <dbReference type="ARBA" id="ARBA00023049"/>
    </source>
</evidence>
<name>A0A9P1DET8_9DINO</name>
<dbReference type="EMBL" id="CAMXCT030004246">
    <property type="protein sequence ID" value="CAL4795638.1"/>
    <property type="molecule type" value="Genomic_DNA"/>
</dbReference>
<reference evidence="11" key="1">
    <citation type="submission" date="2022-10" db="EMBL/GenBank/DDBJ databases">
        <authorList>
            <person name="Chen Y."/>
            <person name="Dougan E. K."/>
            <person name="Chan C."/>
            <person name="Rhodes N."/>
            <person name="Thang M."/>
        </authorList>
    </citation>
    <scope>NUCLEOTIDE SEQUENCE</scope>
</reference>
<evidence type="ECO:0000256" key="3">
    <source>
        <dbReference type="ARBA" id="ARBA00022670"/>
    </source>
</evidence>
<feature type="domain" description="Peptidase M14" evidence="10">
    <location>
        <begin position="31"/>
        <end position="300"/>
    </location>
</feature>
<keyword evidence="13" id="KW-0121">Carboxypeptidase</keyword>
<keyword evidence="8" id="KW-0812">Transmembrane</keyword>
<protein>
    <submittedName>
        <fullName evidence="13">Carboxypeptidase T</fullName>
    </submittedName>
</protein>
<dbReference type="OrthoDB" id="3626597at2759"/>
<keyword evidence="8" id="KW-0472">Membrane</keyword>
<proteinExistence type="inferred from homology"/>
<dbReference type="InterPro" id="IPR000834">
    <property type="entry name" value="Peptidase_M14"/>
</dbReference>
<dbReference type="Gene3D" id="3.40.630.10">
    <property type="entry name" value="Zn peptidases"/>
    <property type="match status" value="1"/>
</dbReference>
<feature type="active site" description="Proton donor/acceptor" evidence="7">
    <location>
        <position position="267"/>
    </location>
</feature>